<feature type="coiled-coil region" evidence="1">
    <location>
        <begin position="491"/>
        <end position="518"/>
    </location>
</feature>
<evidence type="ECO:0000256" key="2">
    <source>
        <dbReference type="SAM" id="MobiDB-lite"/>
    </source>
</evidence>
<dbReference type="GeneID" id="108569515"/>
<feature type="coiled-coil region" evidence="1">
    <location>
        <begin position="307"/>
        <end position="337"/>
    </location>
</feature>
<evidence type="ECO:0000313" key="3">
    <source>
        <dbReference type="Proteomes" id="UP000695000"/>
    </source>
</evidence>
<feature type="coiled-coil region" evidence="1">
    <location>
        <begin position="13"/>
        <end position="40"/>
    </location>
</feature>
<dbReference type="RefSeq" id="XP_017786586.1">
    <property type="nucleotide sequence ID" value="XM_017931097.1"/>
</dbReference>
<evidence type="ECO:0000256" key="1">
    <source>
        <dbReference type="SAM" id="Coils"/>
    </source>
</evidence>
<proteinExistence type="predicted"/>
<keyword evidence="3" id="KW-1185">Reference proteome</keyword>
<dbReference type="Proteomes" id="UP000695000">
    <property type="component" value="Unplaced"/>
</dbReference>
<feature type="compositionally biased region" description="Polar residues" evidence="2">
    <location>
        <begin position="740"/>
        <end position="752"/>
    </location>
</feature>
<reference evidence="4" key="1">
    <citation type="submission" date="2025-08" db="UniProtKB">
        <authorList>
            <consortium name="RefSeq"/>
        </authorList>
    </citation>
    <scope>IDENTIFICATION</scope>
    <source>
        <tissue evidence="4">Whole Larva</tissue>
    </source>
</reference>
<feature type="region of interest" description="Disordered" evidence="2">
    <location>
        <begin position="676"/>
        <end position="715"/>
    </location>
</feature>
<accession>A0ABM1NID6</accession>
<gene>
    <name evidence="4" type="primary">LOC108569515</name>
</gene>
<name>A0ABM1NID6_NICVS</name>
<keyword evidence="1" id="KW-0175">Coiled coil</keyword>
<organism evidence="3 4">
    <name type="scientific">Nicrophorus vespilloides</name>
    <name type="common">Boreal carrion beetle</name>
    <dbReference type="NCBI Taxonomy" id="110193"/>
    <lineage>
        <taxon>Eukaryota</taxon>
        <taxon>Metazoa</taxon>
        <taxon>Ecdysozoa</taxon>
        <taxon>Arthropoda</taxon>
        <taxon>Hexapoda</taxon>
        <taxon>Insecta</taxon>
        <taxon>Pterygota</taxon>
        <taxon>Neoptera</taxon>
        <taxon>Endopterygota</taxon>
        <taxon>Coleoptera</taxon>
        <taxon>Polyphaga</taxon>
        <taxon>Staphyliniformia</taxon>
        <taxon>Silphidae</taxon>
        <taxon>Nicrophorinae</taxon>
        <taxon>Nicrophorus</taxon>
    </lineage>
</organism>
<sequence>MWLKYNMTFRQGAEEYYQKFIELQEKLRSSEEERLKLEMKFNEMVQVTRDEEQMYYRRLRSQYKHFLEENSRRQERNDRILRLMERIESRAAILEAKTRRIQLLRTQYRAILERISKGVEGGKPKVQTKDDYKEDILKKYLEMQKQIQSSQIADQIMQSIQSRKSTKDFIPETSNNRDKLGFQKLNKLQNYNTTKAMNNNRFDDLLDVCSDLKNLPMENDNTTVLSKHIENLEKQNELPKIPPTLEAENLKEKSNDIQIENPICDLSKTDEKVEKEYYQNDSNSVFNQSDKLNIGISEIINLNVENNETELEENKKLQENIEVVEAIEQDVQTLNEDKTVTKVVYEISKNELPPTQIISEEKHLEDFKDSTNKNEEQMNGSDVMQGIEENVQENIASGINDDVIEELVGYIDKIETQELRNEENIMKAQIILDSVIIDNKNELDTEENQREINDIIGDGEGTIVQKIANHNSAKIDLVEAKEEIEAIVDGNVVSEDLNIEAKEEIEAIEDQNEMVVSKDVKEVLMEEVAKDQVVPIEQTDLLQSDENGQAYDASGEQYQNNVNQIEYGEIEDQDGKVISEDTKELLNEAADHMHSDLVQPDVLYDENGQAYDESGNQYQYDNNFGNYDPSQVQYDENGQPMVYDESAYYDENGQPIYYDENGQRVQYDETMQYDENGQPVQQEYGYENGGDQEEFAEGPESSDIQNVSDVAKGADLDEKKRVNVIDLLETDSESSKQETKASNGSDFDFSNA</sequence>
<protein>
    <submittedName>
        <fullName evidence="4">Protein MLP2-like</fullName>
    </submittedName>
</protein>
<feature type="region of interest" description="Disordered" evidence="2">
    <location>
        <begin position="730"/>
        <end position="752"/>
    </location>
</feature>
<evidence type="ECO:0000313" key="4">
    <source>
        <dbReference type="RefSeq" id="XP_017786586.1"/>
    </source>
</evidence>